<accession>A0ABY7G9X7</accession>
<dbReference type="PANTHER" id="PTHR11903:SF39">
    <property type="entry name" value="PROSTAGLANDIN G_H SYNTHASE 2-LIKE"/>
    <property type="match status" value="1"/>
</dbReference>
<keyword evidence="7" id="KW-1185">Reference proteome</keyword>
<dbReference type="EMBL" id="CP111028">
    <property type="protein sequence ID" value="WAR30359.1"/>
    <property type="molecule type" value="Genomic_DNA"/>
</dbReference>
<reference evidence="6" key="1">
    <citation type="submission" date="2022-11" db="EMBL/GenBank/DDBJ databases">
        <title>Centuries of genome instability and evolution in soft-shell clam transmissible cancer (bioRxiv).</title>
        <authorList>
            <person name="Hart S.F.M."/>
            <person name="Yonemitsu M.A."/>
            <person name="Giersch R.M."/>
            <person name="Beal B.F."/>
            <person name="Arriagada G."/>
            <person name="Davis B.W."/>
            <person name="Ostrander E.A."/>
            <person name="Goff S.P."/>
            <person name="Metzger M.J."/>
        </authorList>
    </citation>
    <scope>NUCLEOTIDE SEQUENCE</scope>
    <source>
        <strain evidence="6">MELC-2E11</strain>
        <tissue evidence="6">Siphon/mantle</tissue>
    </source>
</reference>
<organism evidence="6 7">
    <name type="scientific">Mya arenaria</name>
    <name type="common">Soft-shell clam</name>
    <dbReference type="NCBI Taxonomy" id="6604"/>
    <lineage>
        <taxon>Eukaryota</taxon>
        <taxon>Metazoa</taxon>
        <taxon>Spiralia</taxon>
        <taxon>Lophotrochozoa</taxon>
        <taxon>Mollusca</taxon>
        <taxon>Bivalvia</taxon>
        <taxon>Autobranchia</taxon>
        <taxon>Heteroconchia</taxon>
        <taxon>Euheterodonta</taxon>
        <taxon>Imparidentia</taxon>
        <taxon>Neoheterodontei</taxon>
        <taxon>Myida</taxon>
        <taxon>Myoidea</taxon>
        <taxon>Myidae</taxon>
        <taxon>Mya</taxon>
    </lineage>
</organism>
<keyword evidence="4" id="KW-0408">Iron</keyword>
<evidence type="ECO:0000256" key="5">
    <source>
        <dbReference type="SAM" id="MobiDB-lite"/>
    </source>
</evidence>
<keyword evidence="2" id="KW-0223">Dioxygenase</keyword>
<evidence type="ECO:0000313" key="6">
    <source>
        <dbReference type="EMBL" id="WAR30359.1"/>
    </source>
</evidence>
<dbReference type="SUPFAM" id="SSF48113">
    <property type="entry name" value="Heme-dependent peroxidases"/>
    <property type="match status" value="1"/>
</dbReference>
<dbReference type="PROSITE" id="PS50292">
    <property type="entry name" value="PEROXIDASE_3"/>
    <property type="match status" value="1"/>
</dbReference>
<evidence type="ECO:0000256" key="1">
    <source>
        <dbReference type="ARBA" id="ARBA00022723"/>
    </source>
</evidence>
<feature type="region of interest" description="Disordered" evidence="5">
    <location>
        <begin position="251"/>
        <end position="329"/>
    </location>
</feature>
<proteinExistence type="predicted"/>
<protein>
    <submittedName>
        <fullName evidence="6">PGH2-like protein</fullName>
    </submittedName>
</protein>
<evidence type="ECO:0000256" key="4">
    <source>
        <dbReference type="ARBA" id="ARBA00023004"/>
    </source>
</evidence>
<feature type="compositionally biased region" description="Gly residues" evidence="5">
    <location>
        <begin position="280"/>
        <end position="299"/>
    </location>
</feature>
<keyword evidence="1" id="KW-0479">Metal-binding</keyword>
<evidence type="ECO:0000256" key="3">
    <source>
        <dbReference type="ARBA" id="ARBA00023002"/>
    </source>
</evidence>
<evidence type="ECO:0000313" key="7">
    <source>
        <dbReference type="Proteomes" id="UP001164746"/>
    </source>
</evidence>
<name>A0ABY7G9X7_MYAAR</name>
<dbReference type="InterPro" id="IPR037120">
    <property type="entry name" value="Haem_peroxidase_sf_animal"/>
</dbReference>
<sequence>MQPEEVSISADQALDGHAGAAAVGETKKTLNDYRGNSSHPGLFQIYLDWRTLNMLIGGHVFELDNTAPSTPPTEIVTNRLPTMDLIKTITIVDSTGCRTHYPRYLDDETDISPDVMEMKWWLVEFLDEMANEKLASKELRSHKRSILRHSNLQRFPNKVTEQISKADGLASLAFYRHNFEVAADPDSPTLYMTMSDILVSTRALITPENAVIARNPPPDPKTPMRMDGRDRWMDGWMDGWNRRMDGWIDGGGGEEERDGLVDGQTGGRMDGMGRDRIGWDGTGRGGDGAGQDEGGGGMGQDRTVGEGMGQGGVGDGTGRGGEGRGGEGENPCCSFPCENRVRGSMIDSPPLYTSEHDYVTYEAFSNRSYFARALPPTINGETWPLHLKDADVPMSYPPNVPQEIRFALGHKDFGLLPGLFMYATIWMREHNRVCDVLKGEHPEWDDEQLFQTGKLVILGETIKITIEDYVQHLSNYHYQLKFKPELLFGESHQYSNRITAEFNHMYHWHPIMPETFNISGTTYGVKDFLFRPDIVVKHGMRDFVNGLVNERAGAFTTNNHNEFTLPVAKQTIQHGRTIGKDLGFCRETEIAHQLSELYGGEIDAVEFYVGLVAEKTRPNAIFGSTIIELGGPFSVKGLMSAPICSKQHWKPSTFGGDVGFDLVKSATLEKLFCQNIDDCPHISFNVPYSIDSDIQTEQEDLDISKFDSIVTKKEDL</sequence>
<dbReference type="PRINTS" id="PR00457">
    <property type="entry name" value="ANPEROXIDASE"/>
</dbReference>
<dbReference type="InterPro" id="IPR019791">
    <property type="entry name" value="Haem_peroxidase_animal"/>
</dbReference>
<dbReference type="Gene3D" id="1.10.640.10">
    <property type="entry name" value="Haem peroxidase domain superfamily, animal type"/>
    <property type="match status" value="1"/>
</dbReference>
<dbReference type="InterPro" id="IPR010255">
    <property type="entry name" value="Haem_peroxidase_sf"/>
</dbReference>
<dbReference type="Pfam" id="PF03098">
    <property type="entry name" value="An_peroxidase"/>
    <property type="match status" value="1"/>
</dbReference>
<dbReference type="InterPro" id="IPR050783">
    <property type="entry name" value="Oxylipin_biosynth_metab"/>
</dbReference>
<feature type="compositionally biased region" description="Gly residues" evidence="5">
    <location>
        <begin position="306"/>
        <end position="320"/>
    </location>
</feature>
<evidence type="ECO:0000256" key="2">
    <source>
        <dbReference type="ARBA" id="ARBA00022964"/>
    </source>
</evidence>
<dbReference type="PANTHER" id="PTHR11903">
    <property type="entry name" value="PROSTAGLANDIN G/H SYNTHASE"/>
    <property type="match status" value="1"/>
</dbReference>
<keyword evidence="3" id="KW-0560">Oxidoreductase</keyword>
<dbReference type="Proteomes" id="UP001164746">
    <property type="component" value="Chromosome 17"/>
</dbReference>
<gene>
    <name evidence="6" type="ORF">MAR_032901</name>
</gene>